<dbReference type="Proteomes" id="UP000789405">
    <property type="component" value="Unassembled WGS sequence"/>
</dbReference>
<sequence>MHGCPATLPLDLQLQPEEDMLEPPLEQSLELHSNKITEQLHQQRLQAQNNIHKA</sequence>
<name>A0A9N9JN36_9GLOM</name>
<proteinExistence type="predicted"/>
<dbReference type="EMBL" id="CAJVPY010026414">
    <property type="protein sequence ID" value="CAG8789723.1"/>
    <property type="molecule type" value="Genomic_DNA"/>
</dbReference>
<accession>A0A9N9JN36</accession>
<evidence type="ECO:0000313" key="3">
    <source>
        <dbReference type="Proteomes" id="UP000789405"/>
    </source>
</evidence>
<dbReference type="AlphaFoldDB" id="A0A9N9JN36"/>
<keyword evidence="3" id="KW-1185">Reference proteome</keyword>
<comment type="caution">
    <text evidence="2">The sequence shown here is derived from an EMBL/GenBank/DDBJ whole genome shotgun (WGS) entry which is preliminary data.</text>
</comment>
<feature type="non-terminal residue" evidence="2">
    <location>
        <position position="54"/>
    </location>
</feature>
<gene>
    <name evidence="2" type="ORF">DERYTH_LOCUS21165</name>
</gene>
<protein>
    <submittedName>
        <fullName evidence="2">18483_t:CDS:1</fullName>
    </submittedName>
</protein>
<reference evidence="2" key="1">
    <citation type="submission" date="2021-06" db="EMBL/GenBank/DDBJ databases">
        <authorList>
            <person name="Kallberg Y."/>
            <person name="Tangrot J."/>
            <person name="Rosling A."/>
        </authorList>
    </citation>
    <scope>NUCLEOTIDE SEQUENCE</scope>
    <source>
        <strain evidence="2">MA453B</strain>
    </source>
</reference>
<feature type="region of interest" description="Disordered" evidence="1">
    <location>
        <begin position="1"/>
        <end position="22"/>
    </location>
</feature>
<organism evidence="2 3">
    <name type="scientific">Dentiscutata erythropus</name>
    <dbReference type="NCBI Taxonomy" id="1348616"/>
    <lineage>
        <taxon>Eukaryota</taxon>
        <taxon>Fungi</taxon>
        <taxon>Fungi incertae sedis</taxon>
        <taxon>Mucoromycota</taxon>
        <taxon>Glomeromycotina</taxon>
        <taxon>Glomeromycetes</taxon>
        <taxon>Diversisporales</taxon>
        <taxon>Gigasporaceae</taxon>
        <taxon>Dentiscutata</taxon>
    </lineage>
</organism>
<evidence type="ECO:0000313" key="2">
    <source>
        <dbReference type="EMBL" id="CAG8789723.1"/>
    </source>
</evidence>
<dbReference type="OrthoDB" id="10457592at2759"/>
<evidence type="ECO:0000256" key="1">
    <source>
        <dbReference type="SAM" id="MobiDB-lite"/>
    </source>
</evidence>